<comment type="caution">
    <text evidence="1">The sequence shown here is derived from an EMBL/GenBank/DDBJ whole genome shotgun (WGS) entry which is preliminary data.</text>
</comment>
<dbReference type="Proteomes" id="UP001458880">
    <property type="component" value="Unassembled WGS sequence"/>
</dbReference>
<dbReference type="EMBL" id="JASPKY010000183">
    <property type="protein sequence ID" value="KAK9722978.1"/>
    <property type="molecule type" value="Genomic_DNA"/>
</dbReference>
<evidence type="ECO:0000313" key="2">
    <source>
        <dbReference type="Proteomes" id="UP001458880"/>
    </source>
</evidence>
<accession>A0AAW1KTR3</accession>
<organism evidence="1 2">
    <name type="scientific">Popillia japonica</name>
    <name type="common">Japanese beetle</name>
    <dbReference type="NCBI Taxonomy" id="7064"/>
    <lineage>
        <taxon>Eukaryota</taxon>
        <taxon>Metazoa</taxon>
        <taxon>Ecdysozoa</taxon>
        <taxon>Arthropoda</taxon>
        <taxon>Hexapoda</taxon>
        <taxon>Insecta</taxon>
        <taxon>Pterygota</taxon>
        <taxon>Neoptera</taxon>
        <taxon>Endopterygota</taxon>
        <taxon>Coleoptera</taxon>
        <taxon>Polyphaga</taxon>
        <taxon>Scarabaeiformia</taxon>
        <taxon>Scarabaeidae</taxon>
        <taxon>Rutelinae</taxon>
        <taxon>Popillia</taxon>
    </lineage>
</organism>
<keyword evidence="2" id="KW-1185">Reference proteome</keyword>
<protein>
    <submittedName>
        <fullName evidence="1">Uncharacterized protein</fullName>
    </submittedName>
</protein>
<gene>
    <name evidence="1" type="ORF">QE152_g19408</name>
</gene>
<evidence type="ECO:0000313" key="1">
    <source>
        <dbReference type="EMBL" id="KAK9722978.1"/>
    </source>
</evidence>
<reference evidence="1 2" key="1">
    <citation type="journal article" date="2024" name="BMC Genomics">
        <title>De novo assembly and annotation of Popillia japonica's genome with initial clues to its potential as an invasive pest.</title>
        <authorList>
            <person name="Cucini C."/>
            <person name="Boschi S."/>
            <person name="Funari R."/>
            <person name="Cardaioli E."/>
            <person name="Iannotti N."/>
            <person name="Marturano G."/>
            <person name="Paoli F."/>
            <person name="Bruttini M."/>
            <person name="Carapelli A."/>
            <person name="Frati F."/>
            <person name="Nardi F."/>
        </authorList>
    </citation>
    <scope>NUCLEOTIDE SEQUENCE [LARGE SCALE GENOMIC DNA]</scope>
    <source>
        <strain evidence="1">DMR45628</strain>
    </source>
</reference>
<name>A0AAW1KTR3_POPJA</name>
<dbReference type="AlphaFoldDB" id="A0AAW1KTR3"/>
<sequence length="143" mass="16713">MQEVIKQHKIQRSTVSHVIRVHDYNWRNPVGNHQEFEYTGQEGLSPLYVAALTGNFVPYNCFPLLFDDKIAGEMILQSNLYTTQALRDGGDTKPESRLHRWEPVYSYELLKFVGIVAKMENVEPEFLQQKLFCPKCNRFFKVT</sequence>
<proteinExistence type="predicted"/>